<evidence type="ECO:0000256" key="1">
    <source>
        <dbReference type="ARBA" id="ARBA00022723"/>
    </source>
</evidence>
<dbReference type="Pfam" id="PF26055">
    <property type="entry name" value="Mtase_EDM2"/>
    <property type="match status" value="1"/>
</dbReference>
<dbReference type="EMBL" id="OZ020106">
    <property type="protein sequence ID" value="CAK9258201.1"/>
    <property type="molecule type" value="Genomic_DNA"/>
</dbReference>
<evidence type="ECO:0000259" key="5">
    <source>
        <dbReference type="SMART" id="SM00249"/>
    </source>
</evidence>
<keyword evidence="7" id="KW-1185">Reference proteome</keyword>
<feature type="region of interest" description="Disordered" evidence="4">
    <location>
        <begin position="140"/>
        <end position="193"/>
    </location>
</feature>
<feature type="region of interest" description="Disordered" evidence="4">
    <location>
        <begin position="240"/>
        <end position="271"/>
    </location>
</feature>
<feature type="domain" description="Zinc finger PHD-type" evidence="5">
    <location>
        <begin position="555"/>
        <end position="621"/>
    </location>
</feature>
<proteinExistence type="predicted"/>
<dbReference type="PANTHER" id="PTHR46235">
    <property type="entry name" value="PHD FINGER-CONTAINING PROTEIN DDB_G0268158"/>
    <property type="match status" value="1"/>
</dbReference>
<protein>
    <recommendedName>
        <fullName evidence="5">Zinc finger PHD-type domain-containing protein</fullName>
    </recommendedName>
</protein>
<dbReference type="InterPro" id="IPR011011">
    <property type="entry name" value="Znf_FYVE_PHD"/>
</dbReference>
<dbReference type="Pfam" id="PF22908">
    <property type="entry name" value="PHD_NSD"/>
    <property type="match status" value="1"/>
</dbReference>
<evidence type="ECO:0000313" key="6">
    <source>
        <dbReference type="EMBL" id="CAK9258201.1"/>
    </source>
</evidence>
<dbReference type="Proteomes" id="UP001497444">
    <property type="component" value="Chromosome 11"/>
</dbReference>
<evidence type="ECO:0000313" key="7">
    <source>
        <dbReference type="Proteomes" id="UP001497444"/>
    </source>
</evidence>
<evidence type="ECO:0000256" key="3">
    <source>
        <dbReference type="ARBA" id="ARBA00022833"/>
    </source>
</evidence>
<feature type="region of interest" description="Disordered" evidence="4">
    <location>
        <begin position="207"/>
        <end position="226"/>
    </location>
</feature>
<feature type="domain" description="Zinc finger PHD-type" evidence="5">
    <location>
        <begin position="495"/>
        <end position="550"/>
    </location>
</feature>
<name>A0ABP0VUP7_9BRYO</name>
<feature type="compositionally biased region" description="Low complexity" evidence="4">
    <location>
        <begin position="1091"/>
        <end position="1107"/>
    </location>
</feature>
<dbReference type="InterPro" id="IPR058939">
    <property type="entry name" value="Mtase_EDM2"/>
</dbReference>
<dbReference type="InterPro" id="IPR013083">
    <property type="entry name" value="Znf_RING/FYVE/PHD"/>
</dbReference>
<dbReference type="PANTHER" id="PTHR46235:SF3">
    <property type="entry name" value="PHD FINGER-CONTAINING PROTEIN DDB_G0268158"/>
    <property type="match status" value="1"/>
</dbReference>
<feature type="domain" description="Zinc finger PHD-type" evidence="5">
    <location>
        <begin position="622"/>
        <end position="687"/>
    </location>
</feature>
<sequence>MARTMATLVMEGEVPSATLHLTFETEGSNWTFPLRKEGFFRGYNCMKDLKLAGVLRTNVVAVDVEQLEPAANEDESQSSTENAAKQPVSLVAVATPEEEALMASESLRTLESPEDSKENAARQPVAVATAEEKALMASESLRTLESPEDSEENAPKQPVAVSTPEEALMASESLRTLESPEDSTENAARQPVAVATAEEKALMASESLRTLESPEDSTENAPTQPVVVATPEEGALMAPESLRTLESPETSNVLAAEGSPERRKRKKLAGRAVGRIPPRSALKLLQREEEEMKICSLDEYEIFDDDEEAASLLDLPLHYRKHTLGGSTTARELYVKGKADNLVMVMRRISAWHLKCSRDRPLSLQLSFLGSDSWVKLLRPSSGYRKTAAAVLIVANFLAYVKIEPHASESAVWRHLQGIKTFLGMEKSSEQQEADDDEHLLSNKRPRLLTSNKEEASTEQMSEDAEDCSVEEKEDEEEESEDEIDQDDEELGDPLCTICDDGGDLLCCDGPCMRSFHTSKDAGTDSQCESLNLAQASVEHLEKWLCRNCKEKQHQCYICGELGSSDEALKNKRQVFVCDVALCGRFYHPTCIAKELVPENSKAFAENIREGRDTFSCPLHKCKLCGKAENKEDKDLQLAKCRRCPSAWHRKCLPDYISFDDKGKEGQRRAWLVGKRQRVVIYCRKHPIIRHLSTPRRDHYKFPEAQIQLPNRTQPLNSVQRRAGISNLLQKKSSQKEDVVETPEVFSSTDWEDCAKKRVHDIISKSQEIVTLESVKKKLYLPSNYKEPLNREFIHQGKLASIMSAVGKALERVKKGASLEDANVICSRDDLARLFKAETVLGVYLAPALHGMRYTTFGRHFTKISKLTKVVDRIHPFIDDGDMIVDFSCGTNDFSILMHKALTSTGKCNCKYRNYDIFTPKNTFNFEKRDWFSVSRNELPTDETLVIGLNPPFGVNASLSDQFISHALIFRPRLVVLITPPQTKTLKHRGYTLIWEDDKLCRDRAFYLAGSVDKLECPVDQWNEVTPRFYLWCLNKWAYKYKQLAAVCGHHMVLSQDAHAGKQYVIPPRDARLGRQAQYLPITVNPESRPFRWQPPRSQPSPSSLAHPAPPFHQPTMGEGETGGWLDS</sequence>
<accession>A0ABP0VUP7</accession>
<dbReference type="SUPFAM" id="SSF57903">
    <property type="entry name" value="FYVE/PHD zinc finger"/>
    <property type="match status" value="1"/>
</dbReference>
<keyword evidence="1" id="KW-0479">Metal-binding</keyword>
<dbReference type="Gene3D" id="3.30.40.10">
    <property type="entry name" value="Zinc/RING finger domain, C3HC4 (zinc finger)"/>
    <property type="match status" value="2"/>
</dbReference>
<feature type="region of interest" description="Disordered" evidence="4">
    <location>
        <begin position="1086"/>
        <end position="1128"/>
    </location>
</feature>
<feature type="compositionally biased region" description="Acidic residues" evidence="4">
    <location>
        <begin position="461"/>
        <end position="491"/>
    </location>
</feature>
<reference evidence="6" key="1">
    <citation type="submission" date="2024-02" db="EMBL/GenBank/DDBJ databases">
        <authorList>
            <consortium name="ELIXIR-Norway"/>
            <consortium name="Elixir Norway"/>
        </authorList>
    </citation>
    <scope>NUCLEOTIDE SEQUENCE</scope>
</reference>
<keyword evidence="2" id="KW-0863">Zinc-finger</keyword>
<evidence type="ECO:0000256" key="4">
    <source>
        <dbReference type="SAM" id="MobiDB-lite"/>
    </source>
</evidence>
<gene>
    <name evidence="6" type="ORF">CSSPJE1EN1_LOCUS3679</name>
</gene>
<dbReference type="InterPro" id="IPR055198">
    <property type="entry name" value="NSD_PHD"/>
</dbReference>
<dbReference type="InterPro" id="IPR001965">
    <property type="entry name" value="Znf_PHD"/>
</dbReference>
<keyword evidence="3" id="KW-0862">Zinc</keyword>
<feature type="region of interest" description="Disordered" evidence="4">
    <location>
        <begin position="427"/>
        <end position="491"/>
    </location>
</feature>
<evidence type="ECO:0000256" key="2">
    <source>
        <dbReference type="ARBA" id="ARBA00022771"/>
    </source>
</evidence>
<dbReference type="CDD" id="cd15565">
    <property type="entry name" value="PHD2_NSD"/>
    <property type="match status" value="1"/>
</dbReference>
<dbReference type="SMART" id="SM00249">
    <property type="entry name" value="PHD"/>
    <property type="match status" value="3"/>
</dbReference>
<organism evidence="6 7">
    <name type="scientific">Sphagnum jensenii</name>
    <dbReference type="NCBI Taxonomy" id="128206"/>
    <lineage>
        <taxon>Eukaryota</taxon>
        <taxon>Viridiplantae</taxon>
        <taxon>Streptophyta</taxon>
        <taxon>Embryophyta</taxon>
        <taxon>Bryophyta</taxon>
        <taxon>Sphagnophytina</taxon>
        <taxon>Sphagnopsida</taxon>
        <taxon>Sphagnales</taxon>
        <taxon>Sphagnaceae</taxon>
        <taxon>Sphagnum</taxon>
    </lineage>
</organism>
<feature type="region of interest" description="Disordered" evidence="4">
    <location>
        <begin position="104"/>
        <end position="127"/>
    </location>
</feature>